<name>A0ACA9Y006_9ASCO</name>
<comment type="caution">
    <text evidence="1">The sequence shown here is derived from an EMBL/GenBank/DDBJ whole genome shotgun (WGS) entry which is preliminary data.</text>
</comment>
<evidence type="ECO:0000313" key="2">
    <source>
        <dbReference type="Proteomes" id="UP001152531"/>
    </source>
</evidence>
<reference evidence="1" key="1">
    <citation type="submission" date="2022-06" db="EMBL/GenBank/DDBJ databases">
        <authorList>
            <person name="Legras J.-L."/>
            <person name="Devillers H."/>
            <person name="Grondin C."/>
        </authorList>
    </citation>
    <scope>NUCLEOTIDE SEQUENCE</scope>
    <source>
        <strain evidence="1">CLIB 1444</strain>
    </source>
</reference>
<gene>
    <name evidence="1" type="ORF">CLIB1444_01S02146</name>
</gene>
<dbReference type="EMBL" id="CALSDN010000001">
    <property type="protein sequence ID" value="CAH6718234.1"/>
    <property type="molecule type" value="Genomic_DNA"/>
</dbReference>
<evidence type="ECO:0000313" key="1">
    <source>
        <dbReference type="EMBL" id="CAH6718234.1"/>
    </source>
</evidence>
<accession>A0ACA9Y006</accession>
<protein>
    <submittedName>
        <fullName evidence="1">DSC E3 ubiquitin ligase complex subunit 3</fullName>
    </submittedName>
</protein>
<proteinExistence type="predicted"/>
<dbReference type="Proteomes" id="UP001152531">
    <property type="component" value="Unassembled WGS sequence"/>
</dbReference>
<organism evidence="1 2">
    <name type="scientific">[Candida] jaroonii</name>
    <dbReference type="NCBI Taxonomy" id="467808"/>
    <lineage>
        <taxon>Eukaryota</taxon>
        <taxon>Fungi</taxon>
        <taxon>Dikarya</taxon>
        <taxon>Ascomycota</taxon>
        <taxon>Saccharomycotina</taxon>
        <taxon>Pichiomycetes</taxon>
        <taxon>Debaryomycetaceae</taxon>
        <taxon>Yamadazyma</taxon>
    </lineage>
</organism>
<keyword evidence="2" id="KW-1185">Reference proteome</keyword>
<sequence length="258" mass="29691">MNTIIVRFIDSNKGEQITDLEISDTVFHLGNIKKTIREKIDFASNKRLKLIYNGRVINDKFKFTDLKFTDHKCYIHCVIGETLTIKQLNEENELDNEEIKQTTQPQVIGFDRLLQQGFSQQDIDQLRSQFENIHNIDRSSDQPINDLEEEEQRQNYIRQLEERWIESTVNPSGGTTTRATAEDEQNGETVTHNVPSAELEENHNKDLLIGLMIGVFLGIVAGLFVICDDSIFNKRQKMAITAGIFVNFSMAIVRGQWI</sequence>